<organism evidence="3 4">
    <name type="scientific">Acaryochloris thomasi RCC1774</name>
    <dbReference type="NCBI Taxonomy" id="1764569"/>
    <lineage>
        <taxon>Bacteria</taxon>
        <taxon>Bacillati</taxon>
        <taxon>Cyanobacteriota</taxon>
        <taxon>Cyanophyceae</taxon>
        <taxon>Acaryochloridales</taxon>
        <taxon>Acaryochloridaceae</taxon>
        <taxon>Acaryochloris</taxon>
        <taxon>Acaryochloris thomasi</taxon>
    </lineage>
</organism>
<dbReference type="Gene3D" id="2.30.30.240">
    <property type="entry name" value="PRC-barrel domain"/>
    <property type="match status" value="2"/>
</dbReference>
<dbReference type="PANTHER" id="PTHR36740">
    <property type="entry name" value="PRC DOMAIN-CONTAINING PROTEIN"/>
    <property type="match status" value="1"/>
</dbReference>
<dbReference type="InterPro" id="IPR011033">
    <property type="entry name" value="PRC_barrel-like_sf"/>
</dbReference>
<accession>A0A2W1JF48</accession>
<comment type="caution">
    <text evidence="3">The sequence shown here is derived from an EMBL/GenBank/DDBJ whole genome shotgun (WGS) entry which is preliminary data.</text>
</comment>
<dbReference type="Pfam" id="PF05239">
    <property type="entry name" value="PRC"/>
    <property type="match status" value="2"/>
</dbReference>
<dbReference type="EMBL" id="PQWO01000012">
    <property type="protein sequence ID" value="PZD72096.1"/>
    <property type="molecule type" value="Genomic_DNA"/>
</dbReference>
<evidence type="ECO:0000313" key="3">
    <source>
        <dbReference type="EMBL" id="PZD72096.1"/>
    </source>
</evidence>
<dbReference type="RefSeq" id="WP_158535127.1">
    <property type="nucleotide sequence ID" value="NZ_CAWNWM010000012.1"/>
</dbReference>
<dbReference type="PANTHER" id="PTHR36740:SF1">
    <property type="entry name" value="PRC-BARREL DOMAIN-CONTAINING PROTEIN"/>
    <property type="match status" value="1"/>
</dbReference>
<dbReference type="OrthoDB" id="528625at2"/>
<name>A0A2W1JF48_9CYAN</name>
<dbReference type="AlphaFoldDB" id="A0A2W1JF48"/>
<keyword evidence="4" id="KW-1185">Reference proteome</keyword>
<dbReference type="InterPro" id="IPR027275">
    <property type="entry name" value="PRC-brl_dom"/>
</dbReference>
<feature type="region of interest" description="Disordered" evidence="1">
    <location>
        <begin position="203"/>
        <end position="223"/>
    </location>
</feature>
<feature type="compositionally biased region" description="Basic and acidic residues" evidence="1">
    <location>
        <begin position="213"/>
        <end position="223"/>
    </location>
</feature>
<dbReference type="SUPFAM" id="SSF50346">
    <property type="entry name" value="PRC-barrel domain"/>
    <property type="match status" value="2"/>
</dbReference>
<evidence type="ECO:0000259" key="2">
    <source>
        <dbReference type="Pfam" id="PF05239"/>
    </source>
</evidence>
<proteinExistence type="predicted"/>
<feature type="domain" description="PRC-barrel" evidence="2">
    <location>
        <begin position="90"/>
        <end position="153"/>
    </location>
</feature>
<dbReference type="Proteomes" id="UP000248857">
    <property type="component" value="Unassembled WGS sequence"/>
</dbReference>
<gene>
    <name evidence="3" type="ORF">C1752_03950</name>
</gene>
<evidence type="ECO:0000256" key="1">
    <source>
        <dbReference type="SAM" id="MobiDB-lite"/>
    </source>
</evidence>
<protein>
    <recommendedName>
        <fullName evidence="2">PRC-barrel domain-containing protein</fullName>
    </recommendedName>
</protein>
<reference evidence="3 4" key="1">
    <citation type="journal article" date="2018" name="Sci. Rep.">
        <title>A novel species of the marine cyanobacterium Acaryochloris with a unique pigment content and lifestyle.</title>
        <authorList>
            <person name="Partensky F."/>
            <person name="Six C."/>
            <person name="Ratin M."/>
            <person name="Garczarek L."/>
            <person name="Vaulot D."/>
            <person name="Probert I."/>
            <person name="Calteau A."/>
            <person name="Gourvil P."/>
            <person name="Marie D."/>
            <person name="Grebert T."/>
            <person name="Bouchier C."/>
            <person name="Le Panse S."/>
            <person name="Gachenot M."/>
            <person name="Rodriguez F."/>
            <person name="Garrido J.L."/>
        </authorList>
    </citation>
    <scope>NUCLEOTIDE SEQUENCE [LARGE SCALE GENOMIC DNA]</scope>
    <source>
        <strain evidence="3 4">RCC1774</strain>
    </source>
</reference>
<evidence type="ECO:0000313" key="4">
    <source>
        <dbReference type="Proteomes" id="UP000248857"/>
    </source>
</evidence>
<sequence>MPQSSVKRSELHKRLVIDRQTSENVGHLSQLLLDAPSQKIVGFYCGGGLFGGGRQAFSWDQIESIGDDSIVVTGKQWEPEFEGTGPMEAPIGHELWTDTGNQMGKVTDLLFDPATGKVTHYVFTSKGWHSVVDGTYLLPPVAISSIGSKRIIALETMMKNPQQYQEGLGHKAGSVAEFFKEDYRQTKEDLAAIKHGAQNAVDQVKEVLPGHQDSAKDDPSSQP</sequence>
<feature type="domain" description="PRC-barrel" evidence="2">
    <location>
        <begin position="9"/>
        <end position="74"/>
    </location>
</feature>